<dbReference type="AlphaFoldDB" id="I1P9E2"/>
<evidence type="ECO:0000313" key="2">
    <source>
        <dbReference type="EnsemblPlants" id="ORGLA03G0098800.1"/>
    </source>
</evidence>
<protein>
    <submittedName>
        <fullName evidence="2">Uncharacterized protein</fullName>
    </submittedName>
</protein>
<dbReference type="EnsemblPlants" id="ORGLA03G0098800.1">
    <property type="protein sequence ID" value="ORGLA03G0098800.1"/>
    <property type="gene ID" value="ORGLA03G0098800"/>
</dbReference>
<proteinExistence type="predicted"/>
<dbReference type="Gramene" id="ORGLA03G0098800.1">
    <property type="protein sequence ID" value="ORGLA03G0098800.1"/>
    <property type="gene ID" value="ORGLA03G0098800"/>
</dbReference>
<feature type="region of interest" description="Disordered" evidence="1">
    <location>
        <begin position="25"/>
        <end position="74"/>
    </location>
</feature>
<evidence type="ECO:0000313" key="3">
    <source>
        <dbReference type="Proteomes" id="UP000007306"/>
    </source>
</evidence>
<feature type="region of interest" description="Disordered" evidence="1">
    <location>
        <begin position="1"/>
        <end position="20"/>
    </location>
</feature>
<dbReference type="Proteomes" id="UP000007306">
    <property type="component" value="Chromosome 3"/>
</dbReference>
<accession>I1P9E2</accession>
<reference evidence="2" key="1">
    <citation type="submission" date="2015-06" db="UniProtKB">
        <authorList>
            <consortium name="EnsemblPlants"/>
        </authorList>
    </citation>
    <scope>IDENTIFICATION</scope>
</reference>
<organism evidence="2 3">
    <name type="scientific">Oryza glaberrima</name>
    <name type="common">African rice</name>
    <dbReference type="NCBI Taxonomy" id="4538"/>
    <lineage>
        <taxon>Eukaryota</taxon>
        <taxon>Viridiplantae</taxon>
        <taxon>Streptophyta</taxon>
        <taxon>Embryophyta</taxon>
        <taxon>Tracheophyta</taxon>
        <taxon>Spermatophyta</taxon>
        <taxon>Magnoliopsida</taxon>
        <taxon>Liliopsida</taxon>
        <taxon>Poales</taxon>
        <taxon>Poaceae</taxon>
        <taxon>BOP clade</taxon>
        <taxon>Oryzoideae</taxon>
        <taxon>Oryzeae</taxon>
        <taxon>Oryzinae</taxon>
        <taxon>Oryza</taxon>
    </lineage>
</organism>
<feature type="compositionally biased region" description="Gly residues" evidence="1">
    <location>
        <begin position="30"/>
        <end position="41"/>
    </location>
</feature>
<sequence>MGDGEGLAVGASPVPLTFSGQPARWAATRWGGGGGGGGGSRMGREEEGGGVIWKPGGGGGGGGGGVRVKGMHES</sequence>
<reference evidence="2 3" key="2">
    <citation type="submission" date="2018-04" db="EMBL/GenBank/DDBJ databases">
        <title>OglaRS2 (Oryza glaberrima Reference Sequence Version 2).</title>
        <authorList>
            <person name="Zhang J."/>
            <person name="Kudrna D."/>
            <person name="Lee S."/>
            <person name="Talag J."/>
            <person name="Rajasekar S."/>
            <person name="Wing R.A."/>
        </authorList>
    </citation>
    <scope>NUCLEOTIDE SEQUENCE [LARGE SCALE GENOMIC DNA]</scope>
    <source>
        <strain evidence="2 3">cv. IRGC 96717</strain>
    </source>
</reference>
<dbReference type="HOGENOM" id="CLU_2691801_0_0_1"/>
<keyword evidence="3" id="KW-1185">Reference proteome</keyword>
<name>I1P9E2_ORYGL</name>
<feature type="compositionally biased region" description="Gly residues" evidence="1">
    <location>
        <begin position="49"/>
        <end position="67"/>
    </location>
</feature>
<evidence type="ECO:0000256" key="1">
    <source>
        <dbReference type="SAM" id="MobiDB-lite"/>
    </source>
</evidence>